<evidence type="ECO:0000313" key="3">
    <source>
        <dbReference type="EMBL" id="TQD25348.1"/>
    </source>
</evidence>
<keyword evidence="1 2" id="KW-0533">Nickel</keyword>
<dbReference type="GO" id="GO:0016151">
    <property type="term" value="F:nickel cation binding"/>
    <property type="evidence" value="ECO:0007669"/>
    <property type="project" value="UniProtKB-UniRule"/>
</dbReference>
<evidence type="ECO:0000313" key="4">
    <source>
        <dbReference type="Proteomes" id="UP000319335"/>
    </source>
</evidence>
<dbReference type="NCBIfam" id="TIGR00299">
    <property type="entry name" value="nickel pincer cofactor biosynthesis protein LarC"/>
    <property type="match status" value="1"/>
</dbReference>
<dbReference type="GO" id="GO:0016829">
    <property type="term" value="F:lyase activity"/>
    <property type="evidence" value="ECO:0007669"/>
    <property type="project" value="UniProtKB-UniRule"/>
</dbReference>
<dbReference type="EMBL" id="VIAQ01000015">
    <property type="protein sequence ID" value="TQD25348.1"/>
    <property type="molecule type" value="Genomic_DNA"/>
</dbReference>
<keyword evidence="4" id="KW-1185">Reference proteome</keyword>
<dbReference type="PANTHER" id="PTHR36566:SF1">
    <property type="entry name" value="PYRIDINIUM-3,5-BISTHIOCARBOXYLIC ACID MONONUCLEOTIDE NICKEL INSERTION PROTEIN"/>
    <property type="match status" value="1"/>
</dbReference>
<dbReference type="Gene3D" id="3.10.20.300">
    <property type="entry name" value="mk0293 like domain"/>
    <property type="match status" value="1"/>
</dbReference>
<name>A0A7Z8KNF8_9EURY</name>
<dbReference type="Gene3D" id="3.30.70.1380">
    <property type="entry name" value="Transcriptional regulatory protein pf0864 domain like"/>
    <property type="match status" value="1"/>
</dbReference>
<dbReference type="HAMAP" id="MF_01074">
    <property type="entry name" value="LarC"/>
    <property type="match status" value="1"/>
</dbReference>
<reference evidence="3 4" key="1">
    <citation type="submission" date="2019-06" db="EMBL/GenBank/DDBJ databases">
        <title>Draft genome sequence of Methanolobus vulcani B1d.</title>
        <authorList>
            <person name="Creighbaum A.J."/>
            <person name="Ticak T."/>
            <person name="Hariraju D."/>
            <person name="Arivett B.A."/>
            <person name="Ferguson D.J.Jr."/>
        </authorList>
    </citation>
    <scope>NUCLEOTIDE SEQUENCE [LARGE SCALE GENOMIC DNA]</scope>
    <source>
        <strain evidence="3 4">B1d</strain>
    </source>
</reference>
<dbReference type="AlphaFoldDB" id="A0A7Z8KNF8"/>
<organism evidence="3 4">
    <name type="scientific">Methanolobus vulcani</name>
    <dbReference type="NCBI Taxonomy" id="38026"/>
    <lineage>
        <taxon>Archaea</taxon>
        <taxon>Methanobacteriati</taxon>
        <taxon>Methanobacteriota</taxon>
        <taxon>Stenosarchaea group</taxon>
        <taxon>Methanomicrobia</taxon>
        <taxon>Methanosarcinales</taxon>
        <taxon>Methanosarcinaceae</taxon>
        <taxon>Methanolobus</taxon>
    </lineage>
</organism>
<keyword evidence="2" id="KW-0456">Lyase</keyword>
<dbReference type="InterPro" id="IPR002822">
    <property type="entry name" value="Ni_insertion"/>
</dbReference>
<dbReference type="RefSeq" id="WP_154810073.1">
    <property type="nucleotide sequence ID" value="NZ_VIAQ01000015.1"/>
</dbReference>
<evidence type="ECO:0000256" key="1">
    <source>
        <dbReference type="ARBA" id="ARBA00022596"/>
    </source>
</evidence>
<accession>A0A7Z8KNF8</accession>
<gene>
    <name evidence="3" type="primary">larC</name>
    <name evidence="3" type="ORF">FKV42_09965</name>
</gene>
<protein>
    <recommendedName>
        <fullName evidence="2">Putative nickel insertion protein</fullName>
    </recommendedName>
</protein>
<comment type="similarity">
    <text evidence="2">Belongs to the LarC family.</text>
</comment>
<comment type="caution">
    <text evidence="3">The sequence shown here is derived from an EMBL/GenBank/DDBJ whole genome shotgun (WGS) entry which is preliminary data.</text>
</comment>
<dbReference type="Pfam" id="PF01969">
    <property type="entry name" value="Ni_insertion"/>
    <property type="match status" value="1"/>
</dbReference>
<sequence>MKSLIFDPFSGAAGDMILGSLIDLGADAAKICEVIESAVDVKVSVDKANKRGISATDVKIHVAHEEHSRHYHELVDIIKSAGLHPQVEKSALDVFAIMAEAESKVHGESLETIHFHEVGQNDALADVIGSCAAIHEIGSEAIFCTPVNVGGGKVKAAHGLMAVPAPATLEILRSGELLSYGNGKRELLTPTGAALLSYFAKPIDNLPKGKVFSVGYGAGDADTEDPNVLRSMLVEMDDILTKDKIEVLETNVDDVTGEVLGNLFDKLLAAGARDVAITPTIMKKGRSGHIIKVITKSQNSERVAREIMKETGTLGIRVIPTVHRFVADRRMDEVSIQLKGEEFASAVKIAQDKTGEVLHISAEYEDCRKIADKVGLPLKEVIRRVEEEAWGSLDYNYHQLI</sequence>
<proteinExistence type="inferred from homology"/>
<evidence type="ECO:0000256" key="2">
    <source>
        <dbReference type="HAMAP-Rule" id="MF_01074"/>
    </source>
</evidence>
<dbReference type="OrthoDB" id="10691at2157"/>
<dbReference type="PANTHER" id="PTHR36566">
    <property type="entry name" value="NICKEL INSERTION PROTEIN-RELATED"/>
    <property type="match status" value="1"/>
</dbReference>
<dbReference type="Proteomes" id="UP000319335">
    <property type="component" value="Unassembled WGS sequence"/>
</dbReference>